<dbReference type="EMBL" id="JAUSVX010000008">
    <property type="protein sequence ID" value="MDQ0471381.1"/>
    <property type="molecule type" value="Genomic_DNA"/>
</dbReference>
<gene>
    <name evidence="1" type="ORF">QO011_004404</name>
</gene>
<proteinExistence type="predicted"/>
<comment type="caution">
    <text evidence="1">The sequence shown here is derived from an EMBL/GenBank/DDBJ whole genome shotgun (WGS) entry which is preliminary data.</text>
</comment>
<reference evidence="1 2" key="1">
    <citation type="submission" date="2023-07" db="EMBL/GenBank/DDBJ databases">
        <title>Genomic Encyclopedia of Type Strains, Phase IV (KMG-IV): sequencing the most valuable type-strain genomes for metagenomic binning, comparative biology and taxonomic classification.</title>
        <authorList>
            <person name="Goeker M."/>
        </authorList>
    </citation>
    <scope>NUCLEOTIDE SEQUENCE [LARGE SCALE GENOMIC DNA]</scope>
    <source>
        <strain evidence="1 2">DSM 19619</strain>
    </source>
</reference>
<protein>
    <submittedName>
        <fullName evidence="1">Uncharacterized protein</fullName>
    </submittedName>
</protein>
<accession>A0ABU0JAU2</accession>
<organism evidence="1 2">
    <name type="scientific">Labrys wisconsinensis</name>
    <dbReference type="NCBI Taxonomy" id="425677"/>
    <lineage>
        <taxon>Bacteria</taxon>
        <taxon>Pseudomonadati</taxon>
        <taxon>Pseudomonadota</taxon>
        <taxon>Alphaproteobacteria</taxon>
        <taxon>Hyphomicrobiales</taxon>
        <taxon>Xanthobacteraceae</taxon>
        <taxon>Labrys</taxon>
    </lineage>
</organism>
<name>A0ABU0JAU2_9HYPH</name>
<evidence type="ECO:0000313" key="1">
    <source>
        <dbReference type="EMBL" id="MDQ0471381.1"/>
    </source>
</evidence>
<evidence type="ECO:0000313" key="2">
    <source>
        <dbReference type="Proteomes" id="UP001242480"/>
    </source>
</evidence>
<dbReference type="Proteomes" id="UP001242480">
    <property type="component" value="Unassembled WGS sequence"/>
</dbReference>
<keyword evidence="2" id="KW-1185">Reference proteome</keyword>
<dbReference type="RefSeq" id="WP_307276390.1">
    <property type="nucleotide sequence ID" value="NZ_JAUSVX010000008.1"/>
</dbReference>
<sequence length="55" mass="5865">MSCATKGVTAGLVVLKAMHNLSDDVLCERRMGPPCDPVFAAENHAGTARHSDARR</sequence>